<organism evidence="2 3">
    <name type="scientific">Actinopolymorpha pittospori</name>
    <dbReference type="NCBI Taxonomy" id="648752"/>
    <lineage>
        <taxon>Bacteria</taxon>
        <taxon>Bacillati</taxon>
        <taxon>Actinomycetota</taxon>
        <taxon>Actinomycetes</taxon>
        <taxon>Propionibacteriales</taxon>
        <taxon>Actinopolymorphaceae</taxon>
        <taxon>Actinopolymorpha</taxon>
    </lineage>
</organism>
<dbReference type="Gene3D" id="3.30.420.10">
    <property type="entry name" value="Ribonuclease H-like superfamily/Ribonuclease H"/>
    <property type="match status" value="1"/>
</dbReference>
<evidence type="ECO:0000313" key="2">
    <source>
        <dbReference type="EMBL" id="MBE1603610.1"/>
    </source>
</evidence>
<accession>A0A927MUM0</accession>
<gene>
    <name evidence="2" type="ORF">HEB94_000458</name>
</gene>
<feature type="domain" description="Tc1-like transposase DDE" evidence="1">
    <location>
        <begin position="166"/>
        <end position="300"/>
    </location>
</feature>
<dbReference type="EMBL" id="JADBEM010000001">
    <property type="protein sequence ID" value="MBE1603610.1"/>
    <property type="molecule type" value="Genomic_DNA"/>
</dbReference>
<dbReference type="Pfam" id="PF13384">
    <property type="entry name" value="HTH_23"/>
    <property type="match status" value="1"/>
</dbReference>
<dbReference type="InterPro" id="IPR009057">
    <property type="entry name" value="Homeodomain-like_sf"/>
</dbReference>
<proteinExistence type="predicted"/>
<dbReference type="InterPro" id="IPR038717">
    <property type="entry name" value="Tc1-like_DDE_dom"/>
</dbReference>
<dbReference type="InterPro" id="IPR047655">
    <property type="entry name" value="Transpos_IS630-like"/>
</dbReference>
<dbReference type="Proteomes" id="UP000638648">
    <property type="component" value="Unassembled WGS sequence"/>
</dbReference>
<dbReference type="GO" id="GO:0003676">
    <property type="term" value="F:nucleic acid binding"/>
    <property type="evidence" value="ECO:0007669"/>
    <property type="project" value="InterPro"/>
</dbReference>
<dbReference type="Pfam" id="PF13358">
    <property type="entry name" value="DDE_3"/>
    <property type="match status" value="1"/>
</dbReference>
<dbReference type="NCBIfam" id="NF033545">
    <property type="entry name" value="transpos_IS630"/>
    <property type="match status" value="1"/>
</dbReference>
<dbReference type="PANTHER" id="PTHR30347">
    <property type="entry name" value="POTASSIUM CHANNEL RELATED"/>
    <property type="match status" value="1"/>
</dbReference>
<evidence type="ECO:0000313" key="3">
    <source>
        <dbReference type="Proteomes" id="UP000638648"/>
    </source>
</evidence>
<sequence length="347" mass="39050">MATSTVLSHRKVVQARALLLAADGVANEEIARRFGVDSDTVRRWRRRYAEKGPAGVGVIAKGRGRKPSLPEGAVAEVVRLTMTQTPPDATHWTTRSMARRVGIGKDAVARIWADHDLKPWKVATFKVSNDPRFEEKLVDVVGLYLNPPARAVVFSYDEKTQCQALDRTQPSLPLKPGRAGTMTHDYKRHGTIDLFAAMNIATGEVLTDLRKGHAGKDVLRFFKQIDASVPRGLGIHVVLDNLSAHSAPEITKWLAHKDRRRWHLHFTPTSSSWLNLVERWFKEPTDKRLRRGRFTSVADLTDAITVWAQRWNDDPKPFIWKPTAESITEKVQRGRAALSQIKSATNH</sequence>
<dbReference type="PANTHER" id="PTHR30347:SF1">
    <property type="entry name" value="MECHANOSENSITIVE CHANNEL MSCK"/>
    <property type="match status" value="1"/>
</dbReference>
<dbReference type="InterPro" id="IPR052702">
    <property type="entry name" value="MscS-like_channel"/>
</dbReference>
<evidence type="ECO:0000259" key="1">
    <source>
        <dbReference type="Pfam" id="PF13358"/>
    </source>
</evidence>
<name>A0A927MUM0_9ACTN</name>
<dbReference type="AlphaFoldDB" id="A0A927MUM0"/>
<dbReference type="SUPFAM" id="SSF46689">
    <property type="entry name" value="Homeodomain-like"/>
    <property type="match status" value="1"/>
</dbReference>
<protein>
    <submittedName>
        <fullName evidence="2">Transposase</fullName>
    </submittedName>
</protein>
<dbReference type="InterPro" id="IPR036397">
    <property type="entry name" value="RNaseH_sf"/>
</dbReference>
<reference evidence="2" key="1">
    <citation type="submission" date="2020-10" db="EMBL/GenBank/DDBJ databases">
        <title>Sequencing the genomes of 1000 actinobacteria strains.</title>
        <authorList>
            <person name="Klenk H.-P."/>
        </authorList>
    </citation>
    <scope>NUCLEOTIDE SEQUENCE</scope>
    <source>
        <strain evidence="2">DSM 45354</strain>
    </source>
</reference>
<comment type="caution">
    <text evidence="2">The sequence shown here is derived from an EMBL/GenBank/DDBJ whole genome shotgun (WGS) entry which is preliminary data.</text>
</comment>
<keyword evidence="3" id="KW-1185">Reference proteome</keyword>